<evidence type="ECO:0000313" key="11">
    <source>
        <dbReference type="Proteomes" id="UP001448858"/>
    </source>
</evidence>
<evidence type="ECO:0000259" key="9">
    <source>
        <dbReference type="SMART" id="SM01038"/>
    </source>
</evidence>
<dbReference type="PANTHER" id="PTHR46323:SF2">
    <property type="entry name" value="BETA-GALACTOSIDASE"/>
    <property type="match status" value="1"/>
</dbReference>
<accession>A0ABZ2ZZR1</accession>
<dbReference type="Gene3D" id="3.20.20.80">
    <property type="entry name" value="Glycosidases"/>
    <property type="match status" value="1"/>
</dbReference>
<organism evidence="10 11">
    <name type="scientific">Arthrobacter citreus</name>
    <dbReference type="NCBI Taxonomy" id="1670"/>
    <lineage>
        <taxon>Bacteria</taxon>
        <taxon>Bacillati</taxon>
        <taxon>Actinomycetota</taxon>
        <taxon>Actinomycetes</taxon>
        <taxon>Micrococcales</taxon>
        <taxon>Micrococcaceae</taxon>
        <taxon>Arthrobacter</taxon>
    </lineage>
</organism>
<evidence type="ECO:0000256" key="3">
    <source>
        <dbReference type="ARBA" id="ARBA00012756"/>
    </source>
</evidence>
<sequence>MTFPAADTASYLTDRSPGRGRRRPARSRLRSDAPELSLNGPWRFRLLAGAPGTPGGAGVLPDGEAADGVALDSCDDSSWDVIQVPSHWVLLEDGRHGRPIYTNVQYPFPVEPPFVPDENPTGDYRRTFELPESWADTAAVVLRFEGVESMYRVWLNGTEIGIGTGSRLAQEFDVTAAIRPGGNLLVVRVHQWSAASYLEDQDQWWLPGIFRDVTLLARPAGGINDVWLQTPYRGTATGEIVPELRAGEDAFPVTLSVPELELEVIWESASDVGPVTVPRVEPWSADRPRLYDAVVSNAAETLTLRLGFRTVEISGDRFLVNGKRVVFHGVNRHEANPDLGRVFDEDFVRADLLMMKQFNVNAFRTSHYPPHPRVLELADELGFWVILENDLETHGFEAHGWTGNPSDDPAWRDAYLDRMERTVERDKNHPCVVMWSLGNEAGTGMNLAATAAWTHARDAGRPVHYEGDYAGAYTDVYSRMYSSVPETAVIGSDDSGAVLLGCTAAESARQRTKPFILCEYVHAMGNGPGAMDQYEDLVDRYPRLHGGFVWEWRDHGIRTRTADGTAFFAYGGDFGETVHDGNFVMDGMVLSDSTPSPGLHEYKQIVAPIRMHLAAAEGKVTAAITNLRHSADASDVLFRWFAEQDGSRVESGEFDVVGASGGALAAGEAQIVSLPHIPAESGGELWLTVEAVLRAATAWAPAGHRLSAAQLDLSGPGAAVVSRGGAPRVAATGIPVGVGVGVGTGSGAAPAGNGPASRITLGPAEFRDGRLTALNGVPVDGPRLELFRAPTDNDLGASRGSYDAADPELNNGNGIPAPAVAETWKQAGLDRLMGRVEMVTSGPGWLRRRTRWAAAEQRSAVYLDEFWELTGCDVTLRLDMVPTAGWDVVWPRLGVRFDLPGTVDGASWFGAGPLPSYPDSRRAALVGRYSAGIDELTVDYARPQENGHRSDMRELLLREGPEARLLITALPDERGRRPGFTLARHTAQQLAGAAHPHELPPSNRSYLSLDAAQHGLGSRACGPDVWPDFILKAQARSLQLRIAAPQ</sequence>
<dbReference type="SMART" id="SM01038">
    <property type="entry name" value="Bgal_small_N"/>
    <property type="match status" value="1"/>
</dbReference>
<dbReference type="GO" id="GO:0016787">
    <property type="term" value="F:hydrolase activity"/>
    <property type="evidence" value="ECO:0007669"/>
    <property type="project" value="UniProtKB-KW"/>
</dbReference>
<dbReference type="Gene3D" id="2.60.120.260">
    <property type="entry name" value="Galactose-binding domain-like"/>
    <property type="match status" value="1"/>
</dbReference>
<feature type="domain" description="Beta galactosidase small chain/" evidence="9">
    <location>
        <begin position="760"/>
        <end position="1043"/>
    </location>
</feature>
<evidence type="ECO:0000256" key="5">
    <source>
        <dbReference type="ARBA" id="ARBA00022801"/>
    </source>
</evidence>
<dbReference type="SUPFAM" id="SSF74650">
    <property type="entry name" value="Galactose mutarotase-like"/>
    <property type="match status" value="1"/>
</dbReference>
<dbReference type="InterPro" id="IPR006104">
    <property type="entry name" value="Glyco_hydro_2_N"/>
</dbReference>
<dbReference type="PRINTS" id="PR00132">
    <property type="entry name" value="GLHYDRLASE2"/>
</dbReference>
<evidence type="ECO:0000256" key="7">
    <source>
        <dbReference type="ARBA" id="ARBA00032230"/>
    </source>
</evidence>
<dbReference type="Gene3D" id="2.70.98.10">
    <property type="match status" value="1"/>
</dbReference>
<gene>
    <name evidence="10" type="ORF">AAE021_08270</name>
</gene>
<dbReference type="Pfam" id="PF02929">
    <property type="entry name" value="Bgal_small_N"/>
    <property type="match status" value="1"/>
</dbReference>
<evidence type="ECO:0000256" key="4">
    <source>
        <dbReference type="ARBA" id="ARBA00013303"/>
    </source>
</evidence>
<protein>
    <recommendedName>
        <fullName evidence="4">Beta-galactosidase</fullName>
        <ecNumber evidence="3">3.2.1.23</ecNumber>
    </recommendedName>
    <alternativeName>
        <fullName evidence="7">Lactase</fullName>
    </alternativeName>
</protein>
<dbReference type="InterPro" id="IPR004199">
    <property type="entry name" value="B-gal_small/dom_5"/>
</dbReference>
<keyword evidence="5 10" id="KW-0378">Hydrolase</keyword>
<proteinExistence type="inferred from homology"/>
<dbReference type="InterPro" id="IPR017853">
    <property type="entry name" value="GH"/>
</dbReference>
<dbReference type="EMBL" id="CP151657">
    <property type="protein sequence ID" value="WZP17534.1"/>
    <property type="molecule type" value="Genomic_DNA"/>
</dbReference>
<dbReference type="RefSeq" id="WP_342025130.1">
    <property type="nucleotide sequence ID" value="NZ_CP151657.1"/>
</dbReference>
<feature type="region of interest" description="Disordered" evidence="8">
    <location>
        <begin position="1"/>
        <end position="34"/>
    </location>
</feature>
<dbReference type="SUPFAM" id="SSF49785">
    <property type="entry name" value="Galactose-binding domain-like"/>
    <property type="match status" value="1"/>
</dbReference>
<dbReference type="InterPro" id="IPR014718">
    <property type="entry name" value="GH-type_carb-bd"/>
</dbReference>
<dbReference type="Gene3D" id="2.60.40.10">
    <property type="entry name" value="Immunoglobulins"/>
    <property type="match status" value="2"/>
</dbReference>
<dbReference type="PANTHER" id="PTHR46323">
    <property type="entry name" value="BETA-GALACTOSIDASE"/>
    <property type="match status" value="1"/>
</dbReference>
<dbReference type="EC" id="3.2.1.23" evidence="3"/>
<dbReference type="InterPro" id="IPR011013">
    <property type="entry name" value="Gal_mutarotase_sf_dom"/>
</dbReference>
<dbReference type="InterPro" id="IPR023230">
    <property type="entry name" value="Glyco_hydro_2_CS"/>
</dbReference>
<dbReference type="Pfam" id="PF02836">
    <property type="entry name" value="Glyco_hydro_2_C"/>
    <property type="match status" value="1"/>
</dbReference>
<keyword evidence="11" id="KW-1185">Reference proteome</keyword>
<name>A0ABZ2ZZR1_9MICC</name>
<dbReference type="InterPro" id="IPR023232">
    <property type="entry name" value="Glyco_hydro_2_AS"/>
</dbReference>
<feature type="compositionally biased region" description="Basic residues" evidence="8">
    <location>
        <begin position="18"/>
        <end position="28"/>
    </location>
</feature>
<dbReference type="InterPro" id="IPR006103">
    <property type="entry name" value="Glyco_hydro_2_cat"/>
</dbReference>
<evidence type="ECO:0000256" key="1">
    <source>
        <dbReference type="ARBA" id="ARBA00001412"/>
    </source>
</evidence>
<dbReference type="InterPro" id="IPR006101">
    <property type="entry name" value="Glyco_hydro_2"/>
</dbReference>
<evidence type="ECO:0000313" key="10">
    <source>
        <dbReference type="EMBL" id="WZP17534.1"/>
    </source>
</evidence>
<dbReference type="PROSITE" id="PS00719">
    <property type="entry name" value="GLYCOSYL_HYDROL_F2_1"/>
    <property type="match status" value="1"/>
</dbReference>
<reference evidence="10 11" key="1">
    <citation type="submission" date="2024-04" db="EMBL/GenBank/DDBJ databases">
        <title>Arthrobacter sp. from Plains bison fecal sample.</title>
        <authorList>
            <person name="Ruzzini A."/>
        </authorList>
    </citation>
    <scope>NUCLEOTIDE SEQUENCE [LARGE SCALE GENOMIC DNA]</scope>
    <source>
        <strain evidence="10 11">EINP1</strain>
    </source>
</reference>
<dbReference type="InterPro" id="IPR032312">
    <property type="entry name" value="LacZ_4"/>
</dbReference>
<comment type="catalytic activity">
    <reaction evidence="1">
        <text>Hydrolysis of terminal non-reducing beta-D-galactose residues in beta-D-galactosides.</text>
        <dbReference type="EC" id="3.2.1.23"/>
    </reaction>
</comment>
<comment type="similarity">
    <text evidence="2">Belongs to the glycosyl hydrolase 2 family.</text>
</comment>
<dbReference type="Pfam" id="PF16353">
    <property type="entry name" value="LacZ_4"/>
    <property type="match status" value="1"/>
</dbReference>
<dbReference type="Proteomes" id="UP001448858">
    <property type="component" value="Chromosome"/>
</dbReference>
<dbReference type="InterPro" id="IPR013783">
    <property type="entry name" value="Ig-like_fold"/>
</dbReference>
<dbReference type="InterPro" id="IPR008979">
    <property type="entry name" value="Galactose-bd-like_sf"/>
</dbReference>
<evidence type="ECO:0000256" key="2">
    <source>
        <dbReference type="ARBA" id="ARBA00007401"/>
    </source>
</evidence>
<evidence type="ECO:0000256" key="6">
    <source>
        <dbReference type="ARBA" id="ARBA00023295"/>
    </source>
</evidence>
<dbReference type="InterPro" id="IPR036156">
    <property type="entry name" value="Beta-gal/glucu_dom_sf"/>
</dbReference>
<evidence type="ECO:0000256" key="8">
    <source>
        <dbReference type="SAM" id="MobiDB-lite"/>
    </source>
</evidence>
<dbReference type="SUPFAM" id="SSF49303">
    <property type="entry name" value="beta-Galactosidase/glucuronidase domain"/>
    <property type="match status" value="2"/>
</dbReference>
<dbReference type="Pfam" id="PF02837">
    <property type="entry name" value="Glyco_hydro_2_N"/>
    <property type="match status" value="1"/>
</dbReference>
<dbReference type="PROSITE" id="PS00608">
    <property type="entry name" value="GLYCOSYL_HYDROL_F2_2"/>
    <property type="match status" value="1"/>
</dbReference>
<keyword evidence="6" id="KW-0326">Glycosidase</keyword>
<dbReference type="SUPFAM" id="SSF51445">
    <property type="entry name" value="(Trans)glycosidases"/>
    <property type="match status" value="1"/>
</dbReference>
<dbReference type="InterPro" id="IPR050347">
    <property type="entry name" value="Bact_Beta-galactosidase"/>
</dbReference>